<dbReference type="Gene3D" id="3.40.50.300">
    <property type="entry name" value="P-loop containing nucleotide triphosphate hydrolases"/>
    <property type="match status" value="1"/>
</dbReference>
<dbReference type="PANTHER" id="PTHR32309">
    <property type="entry name" value="TYROSINE-PROTEIN KINASE"/>
    <property type="match status" value="1"/>
</dbReference>
<protein>
    <submittedName>
        <fullName evidence="2">Lipopolysaccharide biosynthesis protein</fullName>
    </submittedName>
</protein>
<proteinExistence type="predicted"/>
<dbReference type="InterPro" id="IPR027417">
    <property type="entry name" value="P-loop_NTPase"/>
</dbReference>
<dbReference type="AlphaFoldDB" id="A0A2W5SY15"/>
<feature type="transmembrane region" description="Helical" evidence="1">
    <location>
        <begin position="41"/>
        <end position="59"/>
    </location>
</feature>
<organism evidence="2 3">
    <name type="scientific">Ancylobacter novellus</name>
    <name type="common">Thiobacillus novellus</name>
    <dbReference type="NCBI Taxonomy" id="921"/>
    <lineage>
        <taxon>Bacteria</taxon>
        <taxon>Pseudomonadati</taxon>
        <taxon>Pseudomonadota</taxon>
        <taxon>Alphaproteobacteria</taxon>
        <taxon>Hyphomicrobiales</taxon>
        <taxon>Xanthobacteraceae</taxon>
        <taxon>Ancylobacter</taxon>
    </lineage>
</organism>
<keyword evidence="1" id="KW-1133">Transmembrane helix</keyword>
<gene>
    <name evidence="2" type="ORF">DI549_19650</name>
</gene>
<dbReference type="PANTHER" id="PTHR32309:SF31">
    <property type="entry name" value="CAPSULAR EXOPOLYSACCHARIDE FAMILY"/>
    <property type="match status" value="1"/>
</dbReference>
<keyword evidence="1" id="KW-0472">Membrane</keyword>
<name>A0A2W5SY15_ANCNO</name>
<dbReference type="SUPFAM" id="SSF52540">
    <property type="entry name" value="P-loop containing nucleoside triphosphate hydrolases"/>
    <property type="match status" value="1"/>
</dbReference>
<evidence type="ECO:0000313" key="2">
    <source>
        <dbReference type="EMBL" id="PZQ79600.1"/>
    </source>
</evidence>
<dbReference type="Proteomes" id="UP000248887">
    <property type="component" value="Unassembled WGS sequence"/>
</dbReference>
<accession>A0A2W5SY15</accession>
<keyword evidence="1" id="KW-0812">Transmembrane</keyword>
<evidence type="ECO:0000313" key="3">
    <source>
        <dbReference type="Proteomes" id="UP000248887"/>
    </source>
</evidence>
<reference evidence="2 3" key="1">
    <citation type="submission" date="2017-08" db="EMBL/GenBank/DDBJ databases">
        <title>Infants hospitalized years apart are colonized by the same room-sourced microbial strains.</title>
        <authorList>
            <person name="Brooks B."/>
            <person name="Olm M.R."/>
            <person name="Firek B.A."/>
            <person name="Baker R."/>
            <person name="Thomas B.C."/>
            <person name="Morowitz M.J."/>
            <person name="Banfield J.F."/>
        </authorList>
    </citation>
    <scope>NUCLEOTIDE SEQUENCE [LARGE SCALE GENOMIC DNA]</scope>
    <source>
        <strain evidence="2">S2_005_001_R2_27</strain>
    </source>
</reference>
<evidence type="ECO:0000256" key="1">
    <source>
        <dbReference type="SAM" id="Phobius"/>
    </source>
</evidence>
<dbReference type="EMBL" id="QFQD01000082">
    <property type="protein sequence ID" value="PZQ79600.1"/>
    <property type="molecule type" value="Genomic_DNA"/>
</dbReference>
<comment type="caution">
    <text evidence="2">The sequence shown here is derived from an EMBL/GenBank/DDBJ whole genome shotgun (WGS) entry which is preliminary data.</text>
</comment>
<sequence length="488" mass="51224">MVHESNTAAEVSPTVETVAVSVRQKARALVTRSGPYLRRNLLLPAFVALLASGAALQMMPPRYMAEARLLAEGRGAGAVNSRSQIISSREFARQVLEDRVLSDRLLSPRADTSGRFAALFGLPSSAPGSLDSQALRAIEKGLAVVERRDGQTSISFVAPDPRLAADIANAFADTYLRLRQGKGAFNMDPAGPLVATARPAMRAVPAEAPLTPSPRVIGLGAAIVAFGLALGFQAFLRRRRAAEPEAALTPAVPQLASSETTQHLPWIGGTNNDIVSDEEAASPPRRRVVRDAELADLSRLVELRGGAARLVVVTGPSEHEGIARCALSLGRSLASAERRVVIVCLDMASPLLDELTADPRAPGLTDLLFGVASFSDTIHREAASRCHVIPPGRGARDADGLIATDRLTLILSALEQTYDHVVVAAPPLGGVEGAQRLAGLKPTLILVTQPGMPATGAVEAFDEMAAAGFSDIAMVTLTLPEAALPFAA</sequence>
<dbReference type="InterPro" id="IPR050445">
    <property type="entry name" value="Bact_polysacc_biosynth/exp"/>
</dbReference>